<organism evidence="1 2">
    <name type="scientific">Hyaloscypha hepaticicola</name>
    <dbReference type="NCBI Taxonomy" id="2082293"/>
    <lineage>
        <taxon>Eukaryota</taxon>
        <taxon>Fungi</taxon>
        <taxon>Dikarya</taxon>
        <taxon>Ascomycota</taxon>
        <taxon>Pezizomycotina</taxon>
        <taxon>Leotiomycetes</taxon>
        <taxon>Helotiales</taxon>
        <taxon>Hyaloscyphaceae</taxon>
        <taxon>Hyaloscypha</taxon>
    </lineage>
</organism>
<dbReference type="AlphaFoldDB" id="A0A2J6QAJ2"/>
<protein>
    <submittedName>
        <fullName evidence="1">Uncharacterized protein</fullName>
    </submittedName>
</protein>
<sequence>MAALNSFINLFRCYEFRITKVADKFDIGPPPPKKRDLDLLSAKLDASSAAMNYGHSDGDQDSHISPELVRDFISMSGIDARSLLLPPPEFWKPRLPLRRNQENFGGLIGSVLADAHLTEPVKTSWIVLRTGIFLSTERQWEGKGRKRRR</sequence>
<accession>A0A2J6QAJ2</accession>
<reference evidence="1 2" key="1">
    <citation type="submission" date="2016-05" db="EMBL/GenBank/DDBJ databases">
        <title>A degradative enzymes factory behind the ericoid mycorrhizal symbiosis.</title>
        <authorList>
            <consortium name="DOE Joint Genome Institute"/>
            <person name="Martino E."/>
            <person name="Morin E."/>
            <person name="Grelet G."/>
            <person name="Kuo A."/>
            <person name="Kohler A."/>
            <person name="Daghino S."/>
            <person name="Barry K."/>
            <person name="Choi C."/>
            <person name="Cichocki N."/>
            <person name="Clum A."/>
            <person name="Copeland A."/>
            <person name="Hainaut M."/>
            <person name="Haridas S."/>
            <person name="Labutti K."/>
            <person name="Lindquist E."/>
            <person name="Lipzen A."/>
            <person name="Khouja H.-R."/>
            <person name="Murat C."/>
            <person name="Ohm R."/>
            <person name="Olson A."/>
            <person name="Spatafora J."/>
            <person name="Veneault-Fourrey C."/>
            <person name="Henrissat B."/>
            <person name="Grigoriev I."/>
            <person name="Martin F."/>
            <person name="Perotto S."/>
        </authorList>
    </citation>
    <scope>NUCLEOTIDE SEQUENCE [LARGE SCALE GENOMIC DNA]</scope>
    <source>
        <strain evidence="1 2">UAMH 7357</strain>
    </source>
</reference>
<name>A0A2J6QAJ2_9HELO</name>
<evidence type="ECO:0000313" key="2">
    <source>
        <dbReference type="Proteomes" id="UP000235672"/>
    </source>
</evidence>
<keyword evidence="2" id="KW-1185">Reference proteome</keyword>
<proteinExistence type="predicted"/>
<gene>
    <name evidence="1" type="ORF">NA56DRAFT_701561</name>
</gene>
<dbReference type="EMBL" id="KZ613475">
    <property type="protein sequence ID" value="PMD23281.1"/>
    <property type="molecule type" value="Genomic_DNA"/>
</dbReference>
<dbReference type="OrthoDB" id="3565169at2759"/>
<dbReference type="Proteomes" id="UP000235672">
    <property type="component" value="Unassembled WGS sequence"/>
</dbReference>
<evidence type="ECO:0000313" key="1">
    <source>
        <dbReference type="EMBL" id="PMD23281.1"/>
    </source>
</evidence>